<dbReference type="GO" id="GO:0005886">
    <property type="term" value="C:plasma membrane"/>
    <property type="evidence" value="ECO:0007669"/>
    <property type="project" value="UniProtKB-SubCell"/>
</dbReference>
<evidence type="ECO:0000256" key="9">
    <source>
        <dbReference type="SAM" id="Phobius"/>
    </source>
</evidence>
<evidence type="ECO:0000256" key="8">
    <source>
        <dbReference type="PIRSR" id="PIRSR005091-3"/>
    </source>
</evidence>
<dbReference type="Proteomes" id="UP000095606">
    <property type="component" value="Unassembled WGS sequence"/>
</dbReference>
<dbReference type="RefSeq" id="WP_055268877.1">
    <property type="nucleotide sequence ID" value="NZ_CACRSZ010000070.1"/>
</dbReference>
<dbReference type="Gene3D" id="3.40.720.10">
    <property type="entry name" value="Alkaline Phosphatase, subunit A"/>
    <property type="match status" value="1"/>
</dbReference>
<dbReference type="Proteomes" id="UP001060104">
    <property type="component" value="Chromosome"/>
</dbReference>
<evidence type="ECO:0000256" key="1">
    <source>
        <dbReference type="ARBA" id="ARBA00004651"/>
    </source>
</evidence>
<evidence type="ECO:0000313" key="13">
    <source>
        <dbReference type="EMBL" id="VYT43038.1"/>
    </source>
</evidence>
<dbReference type="EMBL" id="CZAE01000002">
    <property type="protein sequence ID" value="CUO61923.1"/>
    <property type="molecule type" value="Genomic_DNA"/>
</dbReference>
<feature type="active site" evidence="6">
    <location>
        <position position="324"/>
    </location>
</feature>
<reference evidence="13" key="2">
    <citation type="submission" date="2019-11" db="EMBL/GenBank/DDBJ databases">
        <authorList>
            <person name="Feng L."/>
        </authorList>
    </citation>
    <scope>NUCLEOTIDE SEQUENCE</scope>
    <source>
        <strain evidence="13">BfaecisLFYP10</strain>
    </source>
</reference>
<dbReference type="InterPro" id="IPR012160">
    <property type="entry name" value="LtaS-like"/>
</dbReference>
<evidence type="ECO:0000256" key="6">
    <source>
        <dbReference type="PIRSR" id="PIRSR005091-1"/>
    </source>
</evidence>
<dbReference type="CDD" id="cd16015">
    <property type="entry name" value="LTA_synthase"/>
    <property type="match status" value="1"/>
</dbReference>
<organism evidence="11 14">
    <name type="scientific">Bacteroides faecis</name>
    <dbReference type="NCBI Taxonomy" id="674529"/>
    <lineage>
        <taxon>Bacteria</taxon>
        <taxon>Pseudomonadati</taxon>
        <taxon>Bacteroidota</taxon>
        <taxon>Bacteroidia</taxon>
        <taxon>Bacteroidales</taxon>
        <taxon>Bacteroidaceae</taxon>
        <taxon>Bacteroides</taxon>
    </lineage>
</organism>
<sequence>MNKYRSLYNTTLSLIINLLLVMGCFILCRVIFLIENLKAFSDLTAGRIWRMFEGGFLFDTSAILYTNLLYIFLMLIPLHYKENAVYQKITKGIFVTTNLIVIIMNLMDTVYFQYTHRRTTASVFSEFKNEGNLGGIIGTELVNHWYLTLFAIAFGYALFKLYRKPKPVKVDRLPLYYGVHLLTLALGVYLCIGGMRGGFTGMVRPITISNANKYVDRPMETGIVLNTPFSIFRTFGKTSFAIPQYFDKEKMEALYTPVHMPADSVQFRPLNVVVFILESFSKENSGFLNEELDNGTYKGYMPFLDSLMAEGLTFKYSFSNGMKSIDGMPSVLSGIPMFIEPFFLTPSSLNTVSSIGGELGKKGYYTAFFHGADNGSMGFEAFARTAGYTHYFGRTEYNEANPDNKDFDGHWGIWDEKFFQFFGNTLSGFQQPFAAALFSLSSHHPFAVPAEYEGVFPKGNKPIRQCIGYTDNALKLFFEKVSKEPWYKNTLFVFTADHTNSPERPEYETESGLFSVPVVFYQPGSDLKGFRKDVIAQQIDIMPTVLGYLGYDKPFVSFGCDLLNTPAEDTYAVNYINGIYQFFKGDYLLQFDGRNTVAMYAFKTDKLLEHNLLGQVDVQQSMEDELKAIIQQYMIRMNNDELVVK</sequence>
<keyword evidence="7" id="KW-0479">Metal-binding</keyword>
<accession>A0A174GHQ9</accession>
<dbReference type="AlphaFoldDB" id="A0A174GHQ9"/>
<dbReference type="EMBL" id="CP103141">
    <property type="protein sequence ID" value="UVQ73220.1"/>
    <property type="molecule type" value="Genomic_DNA"/>
</dbReference>
<feature type="transmembrane region" description="Helical" evidence="9">
    <location>
        <begin position="92"/>
        <end position="114"/>
    </location>
</feature>
<evidence type="ECO:0000259" key="10">
    <source>
        <dbReference type="Pfam" id="PF00884"/>
    </source>
</evidence>
<evidence type="ECO:0000256" key="4">
    <source>
        <dbReference type="ARBA" id="ARBA00022989"/>
    </source>
</evidence>
<evidence type="ECO:0000256" key="2">
    <source>
        <dbReference type="ARBA" id="ARBA00022475"/>
    </source>
</evidence>
<accession>A0A6N2WLJ6</accession>
<feature type="binding site" evidence="8">
    <location>
        <position position="497"/>
    </location>
    <ligand>
        <name>Mn(2+)</name>
        <dbReference type="ChEBI" id="CHEBI:29035"/>
    </ligand>
</feature>
<keyword evidence="5 9" id="KW-0472">Membrane</keyword>
<reference evidence="12" key="3">
    <citation type="submission" date="2022-08" db="EMBL/GenBank/DDBJ databases">
        <title>Genome Sequencing of Bacteroides fragilis Group Isolates with Nanopore Technology.</title>
        <authorList>
            <person name="Tisza M.J."/>
            <person name="Smith D."/>
            <person name="Dekker J.P."/>
        </authorList>
    </citation>
    <scope>NUCLEOTIDE SEQUENCE</scope>
    <source>
        <strain evidence="12">BFG-527</strain>
    </source>
</reference>
<dbReference type="InterPro" id="IPR000917">
    <property type="entry name" value="Sulfatase_N"/>
</dbReference>
<dbReference type="InterPro" id="IPR017850">
    <property type="entry name" value="Alkaline_phosphatase_core_sf"/>
</dbReference>
<feature type="binding site" evidence="7">
    <location>
        <position position="443"/>
    </location>
    <ligand>
        <name>substrate</name>
    </ligand>
</feature>
<evidence type="ECO:0000313" key="14">
    <source>
        <dbReference type="Proteomes" id="UP000095606"/>
    </source>
</evidence>
<dbReference type="EMBL" id="CACRSZ010000070">
    <property type="protein sequence ID" value="VYT43038.1"/>
    <property type="molecule type" value="Genomic_DNA"/>
</dbReference>
<keyword evidence="15" id="KW-1185">Reference proteome</keyword>
<dbReference type="InterPro" id="IPR050448">
    <property type="entry name" value="OpgB/LTA_synthase_biosynth"/>
</dbReference>
<dbReference type="PROSITE" id="PS51257">
    <property type="entry name" value="PROKAR_LIPOPROTEIN"/>
    <property type="match status" value="1"/>
</dbReference>
<dbReference type="PANTHER" id="PTHR47371">
    <property type="entry name" value="LIPOTEICHOIC ACID SYNTHASE"/>
    <property type="match status" value="1"/>
</dbReference>
<comment type="subcellular location">
    <subcellularLocation>
        <location evidence="1">Cell membrane</location>
        <topology evidence="1">Multi-pass membrane protein</topology>
    </subcellularLocation>
</comment>
<feature type="binding site" evidence="8">
    <location>
        <position position="278"/>
    </location>
    <ligand>
        <name>Mn(2+)</name>
        <dbReference type="ChEBI" id="CHEBI:29035"/>
    </ligand>
</feature>
<keyword evidence="4 9" id="KW-1133">Transmembrane helix</keyword>
<feature type="transmembrane region" description="Helical" evidence="9">
    <location>
        <begin position="174"/>
        <end position="195"/>
    </location>
</feature>
<feature type="transmembrane region" description="Helical" evidence="9">
    <location>
        <begin position="54"/>
        <end position="80"/>
    </location>
</feature>
<protein>
    <submittedName>
        <fullName evidence="12">LTA synthase family protein</fullName>
    </submittedName>
    <submittedName>
        <fullName evidence="13">Lipoteichoic acid synthase 1</fullName>
    </submittedName>
    <submittedName>
        <fullName evidence="11">Sulfatase</fullName>
    </submittedName>
</protein>
<feature type="binding site" evidence="8">
    <location>
        <position position="498"/>
    </location>
    <ligand>
        <name>Mn(2+)</name>
        <dbReference type="ChEBI" id="CHEBI:29035"/>
    </ligand>
</feature>
<evidence type="ECO:0000313" key="11">
    <source>
        <dbReference type="EMBL" id="CUO61923.1"/>
    </source>
</evidence>
<dbReference type="GeneID" id="69590331"/>
<keyword evidence="7" id="KW-0464">Manganese</keyword>
<proteinExistence type="predicted"/>
<dbReference type="GO" id="GO:0046872">
    <property type="term" value="F:metal ion binding"/>
    <property type="evidence" value="ECO:0007669"/>
    <property type="project" value="UniProtKB-KW"/>
</dbReference>
<dbReference type="PIRSF" id="PIRSF005091">
    <property type="entry name" value="Mmb_sulf_HI1246"/>
    <property type="match status" value="1"/>
</dbReference>
<evidence type="ECO:0000313" key="15">
    <source>
        <dbReference type="Proteomes" id="UP001060104"/>
    </source>
</evidence>
<evidence type="ECO:0000313" key="12">
    <source>
        <dbReference type="EMBL" id="UVQ73220.1"/>
    </source>
</evidence>
<dbReference type="SUPFAM" id="SSF53649">
    <property type="entry name" value="Alkaline phosphatase-like"/>
    <property type="match status" value="1"/>
</dbReference>
<evidence type="ECO:0000256" key="5">
    <source>
        <dbReference type="ARBA" id="ARBA00023136"/>
    </source>
</evidence>
<name>A0A174GHQ9_9BACE</name>
<evidence type="ECO:0000256" key="7">
    <source>
        <dbReference type="PIRSR" id="PIRSR005091-2"/>
    </source>
</evidence>
<feature type="transmembrane region" description="Helical" evidence="9">
    <location>
        <begin position="144"/>
        <end position="162"/>
    </location>
</feature>
<keyword evidence="2" id="KW-1003">Cell membrane</keyword>
<evidence type="ECO:0000256" key="3">
    <source>
        <dbReference type="ARBA" id="ARBA00022692"/>
    </source>
</evidence>
<keyword evidence="3 9" id="KW-0812">Transmembrane</keyword>
<dbReference type="PANTHER" id="PTHR47371:SF3">
    <property type="entry name" value="PHOSPHOGLYCEROL TRANSFERASE I"/>
    <property type="match status" value="1"/>
</dbReference>
<dbReference type="Gene3D" id="3.30.1120.80">
    <property type="match status" value="1"/>
</dbReference>
<reference evidence="11 14" key="1">
    <citation type="submission" date="2015-09" db="EMBL/GenBank/DDBJ databases">
        <authorList>
            <consortium name="Pathogen Informatics"/>
        </authorList>
    </citation>
    <scope>NUCLEOTIDE SEQUENCE [LARGE SCALE GENOMIC DNA]</scope>
    <source>
        <strain evidence="11 14">2789STDY5834846</strain>
    </source>
</reference>
<feature type="transmembrane region" description="Helical" evidence="9">
    <location>
        <begin position="12"/>
        <end position="34"/>
    </location>
</feature>
<dbReference type="Pfam" id="PF00884">
    <property type="entry name" value="Sulfatase"/>
    <property type="match status" value="1"/>
</dbReference>
<feature type="domain" description="Sulfatase N-terminal" evidence="10">
    <location>
        <begin position="271"/>
        <end position="551"/>
    </location>
</feature>
<gene>
    <name evidence="11" type="primary">ltaS1</name>
    <name evidence="13" type="ORF">BFLFYP10_03227</name>
    <name evidence="11" type="ORF">ERS852461_00714</name>
    <name evidence="12" type="ORF">NXY30_19575</name>
</gene>